<evidence type="ECO:0000313" key="2">
    <source>
        <dbReference type="EMBL" id="QKW93702.1"/>
    </source>
</evidence>
<dbReference type="EMBL" id="MT520813">
    <property type="protein sequence ID" value="QKW93702.1"/>
    <property type="molecule type" value="Genomic_DNA"/>
</dbReference>
<proteinExistence type="predicted"/>
<dbReference type="AlphaFoldDB" id="A0A7D5CGV8"/>
<accession>A0A7D5CGV8</accession>
<protein>
    <recommendedName>
        <fullName evidence="3">SMI1/KNR4 family protein</fullName>
    </recommendedName>
</protein>
<organism evidence="2">
    <name type="scientific">Vitiosangium cumulatum</name>
    <dbReference type="NCBI Taxonomy" id="1867796"/>
    <lineage>
        <taxon>Bacteria</taxon>
        <taxon>Pseudomonadati</taxon>
        <taxon>Myxococcota</taxon>
        <taxon>Myxococcia</taxon>
        <taxon>Myxococcales</taxon>
        <taxon>Cystobacterineae</taxon>
        <taxon>Archangiaceae</taxon>
        <taxon>Vitiosangium</taxon>
    </lineage>
</organism>
<sequence>MYEWLEGLQKSAKRTAAGVGAEDVRRAETESGVPFPEELGLLYGRFDGGEFQGDVLLLPLHGPEGAPSVLEKTRVKLEGLPAAGVWRFGVKGPHRQLFAARKSAMVEQADSPLPGWAESLSGDDWIYGTWETEKRELRLYRSLRDMLEVLVPPPRWRSSATGPTPGLSPRCRAR</sequence>
<evidence type="ECO:0008006" key="3">
    <source>
        <dbReference type="Google" id="ProtNLM"/>
    </source>
</evidence>
<reference evidence="2" key="1">
    <citation type="journal article" date="2020" name="Molecules">
        <title>2-Hydroxysorangiadenosine: Structure and Biosynthesis of a Myxobacterial Sesquiterpene-Nucleoside.</title>
        <authorList>
            <person name="Okoth D.A."/>
            <person name="Hug J.J."/>
            <person name="Garcia R."/>
            <person name="Sproer C."/>
            <person name="Overmann J."/>
            <person name="Muller R."/>
        </authorList>
    </citation>
    <scope>NUCLEOTIDE SEQUENCE</scope>
    <source>
        <strain evidence="2">MCy10943</strain>
    </source>
</reference>
<name>A0A7D5CGV8_9BACT</name>
<evidence type="ECO:0000256" key="1">
    <source>
        <dbReference type="SAM" id="MobiDB-lite"/>
    </source>
</evidence>
<feature type="region of interest" description="Disordered" evidence="1">
    <location>
        <begin position="154"/>
        <end position="174"/>
    </location>
</feature>